<keyword evidence="7" id="KW-0479">Metal-binding</keyword>
<dbReference type="InterPro" id="IPR036280">
    <property type="entry name" value="Multihaem_cyt_sf"/>
</dbReference>
<keyword evidence="5" id="KW-0349">Heme</keyword>
<evidence type="ECO:0000256" key="2">
    <source>
        <dbReference type="ARBA" id="ARBA00007395"/>
    </source>
</evidence>
<dbReference type="InterPro" id="IPR038266">
    <property type="entry name" value="NapC/NirT_cytc_sf"/>
</dbReference>
<protein>
    <submittedName>
        <fullName evidence="14">NapC/NirT family cytochrome c</fullName>
    </submittedName>
</protein>
<reference evidence="14 15" key="1">
    <citation type="submission" date="2020-07" db="EMBL/GenBank/DDBJ databases">
        <title>Complete genome and description of Selenomonas timonensis sp. nov., a new bacterium isolated from a gingivitis subject.</title>
        <authorList>
            <person name="Antezack A."/>
        </authorList>
    </citation>
    <scope>NUCLEOTIDE SEQUENCE [LARGE SCALE GENOMIC DNA]</scope>
    <source>
        <strain evidence="14 15">Marseille-Q3039</strain>
    </source>
</reference>
<evidence type="ECO:0000256" key="3">
    <source>
        <dbReference type="ARBA" id="ARBA00022448"/>
    </source>
</evidence>
<accession>A0A7G7VHQ7</accession>
<keyword evidence="10" id="KW-0408">Iron</keyword>
<feature type="transmembrane region" description="Helical" evidence="12">
    <location>
        <begin position="12"/>
        <end position="32"/>
    </location>
</feature>
<keyword evidence="4" id="KW-1003">Cell membrane</keyword>
<dbReference type="GO" id="GO:0046872">
    <property type="term" value="F:metal ion binding"/>
    <property type="evidence" value="ECO:0007669"/>
    <property type="project" value="UniProtKB-KW"/>
</dbReference>
<evidence type="ECO:0000256" key="5">
    <source>
        <dbReference type="ARBA" id="ARBA00022617"/>
    </source>
</evidence>
<comment type="subcellular location">
    <subcellularLocation>
        <location evidence="1">Cell membrane</location>
    </subcellularLocation>
</comment>
<dbReference type="SUPFAM" id="SSF48695">
    <property type="entry name" value="Multiheme cytochromes"/>
    <property type="match status" value="1"/>
</dbReference>
<dbReference type="GO" id="GO:0009055">
    <property type="term" value="F:electron transfer activity"/>
    <property type="evidence" value="ECO:0007669"/>
    <property type="project" value="TreeGrafter"/>
</dbReference>
<feature type="domain" description="NapC/NirT cytochrome c N-terminal" evidence="13">
    <location>
        <begin position="10"/>
        <end position="148"/>
    </location>
</feature>
<evidence type="ECO:0000256" key="4">
    <source>
        <dbReference type="ARBA" id="ARBA00022475"/>
    </source>
</evidence>
<gene>
    <name evidence="14" type="ORF">H1B31_07050</name>
</gene>
<evidence type="ECO:0000259" key="13">
    <source>
        <dbReference type="Pfam" id="PF03264"/>
    </source>
</evidence>
<dbReference type="AlphaFoldDB" id="A0A7G7VHQ7"/>
<dbReference type="GO" id="GO:0005886">
    <property type="term" value="C:plasma membrane"/>
    <property type="evidence" value="ECO:0007669"/>
    <property type="project" value="UniProtKB-SubCell"/>
</dbReference>
<organism evidence="14 15">
    <name type="scientific">Selenomonas timonae</name>
    <dbReference type="NCBI Taxonomy" id="2754044"/>
    <lineage>
        <taxon>Bacteria</taxon>
        <taxon>Bacillati</taxon>
        <taxon>Bacillota</taxon>
        <taxon>Negativicutes</taxon>
        <taxon>Selenomonadales</taxon>
        <taxon>Selenomonadaceae</taxon>
        <taxon>Selenomonas</taxon>
    </lineage>
</organism>
<dbReference type="Gene3D" id="1.10.3820.10">
    <property type="entry name" value="Di-heme elbow motif domain"/>
    <property type="match status" value="1"/>
</dbReference>
<evidence type="ECO:0000256" key="12">
    <source>
        <dbReference type="SAM" id="Phobius"/>
    </source>
</evidence>
<evidence type="ECO:0000256" key="6">
    <source>
        <dbReference type="ARBA" id="ARBA00022692"/>
    </source>
</evidence>
<evidence type="ECO:0000256" key="10">
    <source>
        <dbReference type="ARBA" id="ARBA00023004"/>
    </source>
</evidence>
<keyword evidence="15" id="KW-1185">Reference proteome</keyword>
<dbReference type="KEGG" id="stim:H1B31_07050"/>
<dbReference type="Pfam" id="PF03264">
    <property type="entry name" value="Cytochrom_NNT"/>
    <property type="match status" value="1"/>
</dbReference>
<evidence type="ECO:0000256" key="1">
    <source>
        <dbReference type="ARBA" id="ARBA00004236"/>
    </source>
</evidence>
<keyword evidence="3" id="KW-0813">Transport</keyword>
<dbReference type="RefSeq" id="WP_006691541.1">
    <property type="nucleotide sequence ID" value="NZ_CP060204.1"/>
</dbReference>
<dbReference type="Proteomes" id="UP000515480">
    <property type="component" value="Chromosome"/>
</dbReference>
<evidence type="ECO:0000256" key="7">
    <source>
        <dbReference type="ARBA" id="ARBA00022723"/>
    </source>
</evidence>
<sequence length="160" mass="17432">MNLKQYAKEHTLRCIIGAFLVGLFAVGGGMLMDKASASPKFCGMCHAMQHEAKTHAMSTHADIACVECHLPHDNIAVYYFEKGKTGMHDTLHQVLNDYPVHIKISDHGRDIVNANCLRCHTSTMGSVCLDRGKDGNANCTKCHSGMPHGSNPLEGGIRVE</sequence>
<dbReference type="EMBL" id="CP060204">
    <property type="protein sequence ID" value="QNH53650.1"/>
    <property type="molecule type" value="Genomic_DNA"/>
</dbReference>
<keyword evidence="8" id="KW-0249">Electron transport</keyword>
<dbReference type="GO" id="GO:0009061">
    <property type="term" value="P:anaerobic respiration"/>
    <property type="evidence" value="ECO:0007669"/>
    <property type="project" value="TreeGrafter"/>
</dbReference>
<dbReference type="PANTHER" id="PTHR30333:SF1">
    <property type="entry name" value="CYTOCHROME C-TYPE PROTEIN NAPC"/>
    <property type="match status" value="1"/>
</dbReference>
<name>A0A7G7VHQ7_9FIRM</name>
<proteinExistence type="inferred from homology"/>
<keyword evidence="11 12" id="KW-0472">Membrane</keyword>
<evidence type="ECO:0000256" key="9">
    <source>
        <dbReference type="ARBA" id="ARBA00022989"/>
    </source>
</evidence>
<evidence type="ECO:0000256" key="8">
    <source>
        <dbReference type="ARBA" id="ARBA00022982"/>
    </source>
</evidence>
<evidence type="ECO:0000256" key="11">
    <source>
        <dbReference type="ARBA" id="ARBA00023136"/>
    </source>
</evidence>
<keyword evidence="6 12" id="KW-0812">Transmembrane</keyword>
<dbReference type="PANTHER" id="PTHR30333">
    <property type="entry name" value="CYTOCHROME C-TYPE PROTEIN"/>
    <property type="match status" value="1"/>
</dbReference>
<evidence type="ECO:0000313" key="14">
    <source>
        <dbReference type="EMBL" id="QNH53650.1"/>
    </source>
</evidence>
<dbReference type="InterPro" id="IPR005126">
    <property type="entry name" value="NapC/NirT_cyt_c_N"/>
</dbReference>
<evidence type="ECO:0000313" key="15">
    <source>
        <dbReference type="Proteomes" id="UP000515480"/>
    </source>
</evidence>
<keyword evidence="9 12" id="KW-1133">Transmembrane helix</keyword>
<dbReference type="InterPro" id="IPR051174">
    <property type="entry name" value="Cytochrome_c-type_ET"/>
</dbReference>
<comment type="similarity">
    <text evidence="2">Belongs to the NapC/NirT/NrfH family.</text>
</comment>